<dbReference type="InterPro" id="IPR003593">
    <property type="entry name" value="AAA+_ATPase"/>
</dbReference>
<dbReference type="OrthoDB" id="9807242at2"/>
<evidence type="ECO:0000313" key="6">
    <source>
        <dbReference type="EMBL" id="ODN69523.1"/>
    </source>
</evidence>
<comment type="similarity">
    <text evidence="1">Belongs to the ABC transporter superfamily.</text>
</comment>
<dbReference type="InterPro" id="IPR003439">
    <property type="entry name" value="ABC_transporter-like_ATP-bd"/>
</dbReference>
<dbReference type="PANTHER" id="PTHR42788">
    <property type="entry name" value="TAURINE IMPORT ATP-BINDING PROTEIN-RELATED"/>
    <property type="match status" value="1"/>
</dbReference>
<accession>A0A1E3GZN2</accession>
<dbReference type="PATRIC" id="fig|1439726.3.peg.3318"/>
<keyword evidence="3" id="KW-0547">Nucleotide-binding</keyword>
<evidence type="ECO:0000256" key="1">
    <source>
        <dbReference type="ARBA" id="ARBA00005417"/>
    </source>
</evidence>
<dbReference type="Pfam" id="PF00005">
    <property type="entry name" value="ABC_tran"/>
    <property type="match status" value="1"/>
</dbReference>
<evidence type="ECO:0000313" key="7">
    <source>
        <dbReference type="Proteomes" id="UP000094622"/>
    </source>
</evidence>
<dbReference type="PROSITE" id="PS50893">
    <property type="entry name" value="ABC_TRANSPORTER_2"/>
    <property type="match status" value="1"/>
</dbReference>
<protein>
    <submittedName>
        <fullName evidence="6">Aliphatic sulfonates import ATP-binding protein SsuB</fullName>
        <ecNumber evidence="6">3.6.3.-</ecNumber>
    </submittedName>
</protein>
<evidence type="ECO:0000256" key="2">
    <source>
        <dbReference type="ARBA" id="ARBA00022448"/>
    </source>
</evidence>
<organism evidence="6 7">
    <name type="scientific">Methylobrevis pamukkalensis</name>
    <dbReference type="NCBI Taxonomy" id="1439726"/>
    <lineage>
        <taxon>Bacteria</taxon>
        <taxon>Pseudomonadati</taxon>
        <taxon>Pseudomonadota</taxon>
        <taxon>Alphaproteobacteria</taxon>
        <taxon>Hyphomicrobiales</taxon>
        <taxon>Pleomorphomonadaceae</taxon>
        <taxon>Methylobrevis</taxon>
    </lineage>
</organism>
<evidence type="ECO:0000256" key="4">
    <source>
        <dbReference type="ARBA" id="ARBA00022840"/>
    </source>
</evidence>
<sequence>MQTAGVSTPREIHIERKTFRGADGTPVVAVEGLHLVLPPGSLTALIGPSGCGKTTTLRIVAGLDTDFEGRIVLPPDPRIGFVFQEPRLLPWRTVEQNVRLVLDRPDDADPGPLLESLGIADMRGRFPTELSLGLARRVSIARALVIRPDLLLLDEPSASLDEATAGRLRALILQVWSDYRPTTLLVTHNIREALTLADRLVLLAPRPGRVVGEVILDRPQPQRDDTWIEATRADLVRRFPGTVA</sequence>
<dbReference type="EMBL" id="MCRJ01000086">
    <property type="protein sequence ID" value="ODN69523.1"/>
    <property type="molecule type" value="Genomic_DNA"/>
</dbReference>
<keyword evidence="6" id="KW-0378">Hydrolase</keyword>
<dbReference type="GO" id="GO:0016887">
    <property type="term" value="F:ATP hydrolysis activity"/>
    <property type="evidence" value="ECO:0007669"/>
    <property type="project" value="InterPro"/>
</dbReference>
<name>A0A1E3GZN2_9HYPH</name>
<dbReference type="GO" id="GO:0005524">
    <property type="term" value="F:ATP binding"/>
    <property type="evidence" value="ECO:0007669"/>
    <property type="project" value="UniProtKB-KW"/>
</dbReference>
<keyword evidence="2" id="KW-0813">Transport</keyword>
<dbReference type="InterPro" id="IPR027417">
    <property type="entry name" value="P-loop_NTPase"/>
</dbReference>
<dbReference type="Proteomes" id="UP000094622">
    <property type="component" value="Unassembled WGS sequence"/>
</dbReference>
<dbReference type="SMART" id="SM00382">
    <property type="entry name" value="AAA"/>
    <property type="match status" value="1"/>
</dbReference>
<dbReference type="InterPro" id="IPR050166">
    <property type="entry name" value="ABC_transporter_ATP-bind"/>
</dbReference>
<dbReference type="PANTHER" id="PTHR42788:SF19">
    <property type="entry name" value="ALIPHATIC SULFONATES IMPORT ATP-BINDING PROTEIN SSUB 2"/>
    <property type="match status" value="1"/>
</dbReference>
<reference evidence="6 7" key="1">
    <citation type="submission" date="2016-07" db="EMBL/GenBank/DDBJ databases">
        <title>Draft Genome Sequence of Methylobrevis pamukkalensis PK2.</title>
        <authorList>
            <person name="Vasilenko O.V."/>
            <person name="Doronina N.V."/>
            <person name="Shmareva M.N."/>
            <person name="Tarlachkov S.V."/>
            <person name="Mustakhimov I."/>
            <person name="Trotsenko Y.A."/>
        </authorList>
    </citation>
    <scope>NUCLEOTIDE SEQUENCE [LARGE SCALE GENOMIC DNA]</scope>
    <source>
        <strain evidence="6 7">PK2</strain>
    </source>
</reference>
<dbReference type="Gene3D" id="3.40.50.300">
    <property type="entry name" value="P-loop containing nucleotide triphosphate hydrolases"/>
    <property type="match status" value="1"/>
</dbReference>
<evidence type="ECO:0000256" key="3">
    <source>
        <dbReference type="ARBA" id="ARBA00022741"/>
    </source>
</evidence>
<evidence type="ECO:0000259" key="5">
    <source>
        <dbReference type="PROSITE" id="PS50893"/>
    </source>
</evidence>
<gene>
    <name evidence="6" type="primary">ssuB_2</name>
    <name evidence="6" type="ORF">A6302_03160</name>
</gene>
<comment type="caution">
    <text evidence="6">The sequence shown here is derived from an EMBL/GenBank/DDBJ whole genome shotgun (WGS) entry which is preliminary data.</text>
</comment>
<dbReference type="SUPFAM" id="SSF52540">
    <property type="entry name" value="P-loop containing nucleoside triphosphate hydrolases"/>
    <property type="match status" value="1"/>
</dbReference>
<proteinExistence type="inferred from homology"/>
<keyword evidence="7" id="KW-1185">Reference proteome</keyword>
<dbReference type="AlphaFoldDB" id="A0A1E3GZN2"/>
<dbReference type="EC" id="3.6.3.-" evidence="6"/>
<feature type="domain" description="ABC transporter" evidence="5">
    <location>
        <begin position="12"/>
        <end position="230"/>
    </location>
</feature>
<keyword evidence="4 6" id="KW-0067">ATP-binding</keyword>